<dbReference type="SUPFAM" id="SSF56235">
    <property type="entry name" value="N-terminal nucleophile aminohydrolases (Ntn hydrolases)"/>
    <property type="match status" value="1"/>
</dbReference>
<protein>
    <recommendedName>
        <fullName evidence="11">Proteasome subunit beta</fullName>
    </recommendedName>
</protein>
<dbReference type="InterPro" id="IPR001353">
    <property type="entry name" value="Proteasome_sua/b"/>
</dbReference>
<dbReference type="InterPro" id="IPR016050">
    <property type="entry name" value="Proteasome_bsu_CS"/>
</dbReference>
<dbReference type="RefSeq" id="XP_033236653.1">
    <property type="nucleotide sequence ID" value="XM_033380762.1"/>
</dbReference>
<comment type="subunit">
    <text evidence="11">Component of the proteasome complex.</text>
</comment>
<evidence type="ECO:0000256" key="4">
    <source>
        <dbReference type="ARBA" id="ARBA00022698"/>
    </source>
</evidence>
<dbReference type="InterPro" id="IPR029055">
    <property type="entry name" value="Ntn_hydrolases_N"/>
</dbReference>
<keyword evidence="12" id="KW-1185">Reference proteome</keyword>
<dbReference type="GO" id="GO:0004298">
    <property type="term" value="F:threonine-type endopeptidase activity"/>
    <property type="evidence" value="ECO:0007669"/>
    <property type="project" value="UniProtKB-KW"/>
</dbReference>
<name>A0A6I8W069_DROPS</name>
<comment type="similarity">
    <text evidence="11">Belongs to the peptidase T1B family.</text>
</comment>
<keyword evidence="11" id="KW-0539">Nucleus</keyword>
<keyword evidence="2 11" id="KW-0963">Cytoplasm</keyword>
<evidence type="ECO:0000256" key="11">
    <source>
        <dbReference type="RuleBase" id="RU004203"/>
    </source>
</evidence>
<dbReference type="GO" id="GO:0005634">
    <property type="term" value="C:nucleus"/>
    <property type="evidence" value="ECO:0007669"/>
    <property type="project" value="UniProtKB-SubCell"/>
</dbReference>
<dbReference type="KEGG" id="dpo:6903225"/>
<dbReference type="PROSITE" id="PS00854">
    <property type="entry name" value="PROTEASOME_BETA_1"/>
    <property type="match status" value="1"/>
</dbReference>
<dbReference type="GO" id="GO:0051603">
    <property type="term" value="P:proteolysis involved in protein catabolic process"/>
    <property type="evidence" value="ECO:0007669"/>
    <property type="project" value="InterPro"/>
</dbReference>
<evidence type="ECO:0000256" key="9">
    <source>
        <dbReference type="ARBA" id="ARBA00026071"/>
    </source>
</evidence>
<comment type="subcellular location">
    <subcellularLocation>
        <location evidence="11">Cytoplasm</location>
    </subcellularLocation>
    <subcellularLocation>
        <location evidence="11">Nucleus</location>
    </subcellularLocation>
</comment>
<dbReference type="InParanoid" id="A0A6I8W069"/>
<evidence type="ECO:0000256" key="2">
    <source>
        <dbReference type="ARBA" id="ARBA00022490"/>
    </source>
</evidence>
<keyword evidence="3" id="KW-0645">Protease</keyword>
<dbReference type="GO" id="GO:0005737">
    <property type="term" value="C:cytoplasm"/>
    <property type="evidence" value="ECO:0007669"/>
    <property type="project" value="UniProtKB-SubCell"/>
</dbReference>
<comment type="subunit">
    <text evidence="9">The 26S proteasome consists of a 20S proteasome core and two 19S regulatory subunits. The 20S proteasome core is composed of 28 subunits that are arranged in four stacked rings, resulting in a barrel-shaped structure. The two end rings are each formed by seven alpha subunits, and the two central rings are each formed by seven beta subunits. The catalytic chamber with the active sites is on the inside of the barrel.</text>
</comment>
<keyword evidence="5" id="KW-0378">Hydrolase</keyword>
<dbReference type="Gene3D" id="3.60.20.10">
    <property type="entry name" value="Glutamine Phosphoribosylpyrophosphate, subunit 1, domain 1"/>
    <property type="match status" value="1"/>
</dbReference>
<accession>A0A6I8W069</accession>
<evidence type="ECO:0000313" key="13">
    <source>
        <dbReference type="RefSeq" id="XP_033236653.1"/>
    </source>
</evidence>
<evidence type="ECO:0000256" key="1">
    <source>
        <dbReference type="ARBA" id="ARBA00001198"/>
    </source>
</evidence>
<evidence type="ECO:0000256" key="5">
    <source>
        <dbReference type="ARBA" id="ARBA00022801"/>
    </source>
</evidence>
<keyword evidence="4" id="KW-0888">Threonine protease</keyword>
<evidence type="ECO:0000256" key="3">
    <source>
        <dbReference type="ARBA" id="ARBA00022670"/>
    </source>
</evidence>
<dbReference type="AlphaFoldDB" id="A0A6I8W069"/>
<proteinExistence type="inferred from homology"/>
<sequence length="270" mass="29417">MSLEELCGLKAFLKTTNWSNSMRQISEHDFQEITSNFNNPYRLMAPVPGTPDLTNASLKIDHGTTALGFVYQGGIVLCADSRSSSGINVTTQTMDKIVPVSSQIVGTLAGGSADCTYWYRVLARESRLHELRYKRPMSVDAAAKMICHVSEMHRATGLNMGMLLAGYSPKGPSLVYVDSDGVNISGKRFSVGSGASNALGILDPMYRFDLTDEEAFDLALQSLCQATLCDASTGGMVVLYHVGPAAHRIVRKVDCMELHKKYSLDARNFS</sequence>
<dbReference type="InterPro" id="IPR023333">
    <property type="entry name" value="Proteasome_suB-type"/>
</dbReference>
<comment type="catalytic activity">
    <reaction evidence="1">
        <text>Cleavage of peptide bonds with very broad specificity.</text>
        <dbReference type="EC" id="3.4.25.1"/>
    </reaction>
</comment>
<comment type="function">
    <text evidence="11">Component of the proteasome, a multicatalytic proteinase complex which is characterized by its ability to cleave peptides with Arg, Phe, Tyr, Leu, and Glu adjacent to the leaving group at neutral or slightly basic pH. The proteasome has an ATP-dependent proteolytic activity.</text>
</comment>
<evidence type="ECO:0000256" key="6">
    <source>
        <dbReference type="ARBA" id="ARBA00022942"/>
    </source>
</evidence>
<reference evidence="13" key="1">
    <citation type="submission" date="2025-08" db="UniProtKB">
        <authorList>
            <consortium name="RefSeq"/>
        </authorList>
    </citation>
    <scope>IDENTIFICATION</scope>
    <source>
        <strain evidence="13">MV-25-SWS-2005</strain>
        <tissue evidence="13">Whole body</tissue>
    </source>
</reference>
<feature type="active site" description="Nucleophile" evidence="10">
    <location>
        <position position="64"/>
    </location>
</feature>
<comment type="function">
    <text evidence="8">Non-catalytic component of the proteasome, a multicatalytic proteinase complex which is characterized by its ability to cleave peptides with Arg, Phe, Tyr, Leu, and Glu adjacent to the leaving group at neutral or slightly basic pH. The proteasome has an ATP-dependent proteolytic activity.</text>
</comment>
<evidence type="ECO:0000313" key="12">
    <source>
        <dbReference type="Proteomes" id="UP000001819"/>
    </source>
</evidence>
<dbReference type="PRINTS" id="PR00141">
    <property type="entry name" value="PROTEASOME"/>
</dbReference>
<keyword evidence="6 11" id="KW-0647">Proteasome</keyword>
<evidence type="ECO:0000256" key="10">
    <source>
        <dbReference type="PIRSR" id="PIRSR600243-1"/>
    </source>
</evidence>
<dbReference type="ExpressionAtlas" id="A0A6I8W069">
    <property type="expression patterns" value="baseline"/>
</dbReference>
<dbReference type="PANTHER" id="PTHR32194:SF3">
    <property type="entry name" value="PROTEASOME SUBUNIT BETA"/>
    <property type="match status" value="1"/>
</dbReference>
<organism evidence="12 13">
    <name type="scientific">Drosophila pseudoobscura pseudoobscura</name>
    <name type="common">Fruit fly</name>
    <dbReference type="NCBI Taxonomy" id="46245"/>
    <lineage>
        <taxon>Eukaryota</taxon>
        <taxon>Metazoa</taxon>
        <taxon>Ecdysozoa</taxon>
        <taxon>Arthropoda</taxon>
        <taxon>Hexapoda</taxon>
        <taxon>Insecta</taxon>
        <taxon>Pterygota</taxon>
        <taxon>Neoptera</taxon>
        <taxon>Endopterygota</taxon>
        <taxon>Diptera</taxon>
        <taxon>Brachycera</taxon>
        <taxon>Muscomorpha</taxon>
        <taxon>Ephydroidea</taxon>
        <taxon>Drosophilidae</taxon>
        <taxon>Drosophila</taxon>
        <taxon>Sophophora</taxon>
    </lineage>
</organism>
<dbReference type="Pfam" id="PF00227">
    <property type="entry name" value="Proteasome"/>
    <property type="match status" value="1"/>
</dbReference>
<evidence type="ECO:0000256" key="8">
    <source>
        <dbReference type="ARBA" id="ARBA00024953"/>
    </source>
</evidence>
<dbReference type="PROSITE" id="PS51476">
    <property type="entry name" value="PROTEASOME_BETA_2"/>
    <property type="match status" value="1"/>
</dbReference>
<dbReference type="InterPro" id="IPR000243">
    <property type="entry name" value="Pept_T1A_subB"/>
</dbReference>
<gene>
    <name evidence="13" type="primary">Prosbeta5R2</name>
</gene>
<dbReference type="PANTHER" id="PTHR32194">
    <property type="entry name" value="METALLOPROTEASE TLDD"/>
    <property type="match status" value="1"/>
</dbReference>
<dbReference type="Proteomes" id="UP000001819">
    <property type="component" value="Chromosome 4"/>
</dbReference>
<keyword evidence="7" id="KW-0865">Zymogen</keyword>
<evidence type="ECO:0000256" key="7">
    <source>
        <dbReference type="ARBA" id="ARBA00023145"/>
    </source>
</evidence>
<dbReference type="GO" id="GO:0005839">
    <property type="term" value="C:proteasome core complex"/>
    <property type="evidence" value="ECO:0007669"/>
    <property type="project" value="InterPro"/>
</dbReference>